<name>A0A2M4B0F6_9DIPT</name>
<protein>
    <submittedName>
        <fullName evidence="3">Putative secreted protein</fullName>
    </submittedName>
</protein>
<organism evidence="3">
    <name type="scientific">Anopheles triannulatus</name>
    <dbReference type="NCBI Taxonomy" id="58253"/>
    <lineage>
        <taxon>Eukaryota</taxon>
        <taxon>Metazoa</taxon>
        <taxon>Ecdysozoa</taxon>
        <taxon>Arthropoda</taxon>
        <taxon>Hexapoda</taxon>
        <taxon>Insecta</taxon>
        <taxon>Pterygota</taxon>
        <taxon>Neoptera</taxon>
        <taxon>Endopterygota</taxon>
        <taxon>Diptera</taxon>
        <taxon>Nematocera</taxon>
        <taxon>Culicoidea</taxon>
        <taxon>Culicidae</taxon>
        <taxon>Anophelinae</taxon>
        <taxon>Anopheles</taxon>
    </lineage>
</organism>
<keyword evidence="2" id="KW-0732">Signal</keyword>
<reference evidence="3" key="1">
    <citation type="submission" date="2018-01" db="EMBL/GenBank/DDBJ databases">
        <title>An insight into the sialome of Amazonian anophelines.</title>
        <authorList>
            <person name="Ribeiro J.M."/>
            <person name="Scarpassa V."/>
            <person name="Calvo E."/>
        </authorList>
    </citation>
    <scope>NUCLEOTIDE SEQUENCE</scope>
    <source>
        <tissue evidence="3">Salivary glands</tissue>
    </source>
</reference>
<feature type="chain" id="PRO_5014707996" evidence="2">
    <location>
        <begin position="23"/>
        <end position="270"/>
    </location>
</feature>
<sequence>MAATSALLLPLFPLLPLSSAAAWYIGEVGSHLSSTSGWLRTGSNPLQFSSPKIPPQYRAIISHKTLFFIEAIHAALAPRRDVAGIRHLGCCFPPPRGCNDMAPLLASLERSLSERALHSITQIRCRDVPREAERAGGLRLGKSKLFAASPMQLPPLAHHRLVALTKSSSRRPLLPLLGAGASLRTMKCADAAAAAAAAAATVPVAPCLYAADHLAGLAGSPPTEHEPEALPCIGFWGREAWQVLANEMRRTRERERERESERERGTGKRN</sequence>
<accession>A0A2M4B0F6</accession>
<evidence type="ECO:0000256" key="1">
    <source>
        <dbReference type="SAM" id="MobiDB-lite"/>
    </source>
</evidence>
<evidence type="ECO:0000256" key="2">
    <source>
        <dbReference type="SAM" id="SignalP"/>
    </source>
</evidence>
<dbReference type="EMBL" id="GGFK01013205">
    <property type="protein sequence ID" value="MBW46526.1"/>
    <property type="molecule type" value="Transcribed_RNA"/>
</dbReference>
<feature type="signal peptide" evidence="2">
    <location>
        <begin position="1"/>
        <end position="22"/>
    </location>
</feature>
<evidence type="ECO:0000313" key="3">
    <source>
        <dbReference type="EMBL" id="MBW46526.1"/>
    </source>
</evidence>
<proteinExistence type="predicted"/>
<feature type="region of interest" description="Disordered" evidence="1">
    <location>
        <begin position="249"/>
        <end position="270"/>
    </location>
</feature>
<dbReference type="AlphaFoldDB" id="A0A2M4B0F6"/>